<gene>
    <name evidence="2" type="ORF">Tco_0989816</name>
</gene>
<dbReference type="InterPro" id="IPR046349">
    <property type="entry name" value="C1-like_sf"/>
</dbReference>
<reference evidence="2" key="1">
    <citation type="journal article" date="2022" name="Int. J. Mol. Sci.">
        <title>Draft Genome of Tanacetum Coccineum: Genomic Comparison of Closely Related Tanacetum-Family Plants.</title>
        <authorList>
            <person name="Yamashiro T."/>
            <person name="Shiraishi A."/>
            <person name="Nakayama K."/>
            <person name="Satake H."/>
        </authorList>
    </citation>
    <scope>NUCLEOTIDE SEQUENCE</scope>
</reference>
<proteinExistence type="predicted"/>
<name>A0ABQ5EWB1_9ASTR</name>
<dbReference type="PANTHER" id="PTHR47841">
    <property type="entry name" value="DIACYLGLYCEROL KINASE THETA-LIKE-RELATED"/>
    <property type="match status" value="1"/>
</dbReference>
<dbReference type="EMBL" id="BQNB010016701">
    <property type="protein sequence ID" value="GJT54762.1"/>
    <property type="molecule type" value="Genomic_DNA"/>
</dbReference>
<sequence>MERLFHGLVLFDPWLCLFGLQWFGIGIIIGIGIGIWYLHRVELILVLNGSGCSDVFGFCMILPGYTSTLQIADVCVWLPGYTSTLQIADMFGSTWFRMILPGYTSALQIVDVFGCLVTLAHLLHPAHKPTELNDDTPYICDGCKIVGNVTRFSCASCQFDLHHVYSAKCPTQARPPPAPLLTQ</sequence>
<keyword evidence="1" id="KW-1133">Transmembrane helix</keyword>
<feature type="transmembrane region" description="Helical" evidence="1">
    <location>
        <begin position="20"/>
        <end position="38"/>
    </location>
</feature>
<evidence type="ECO:0000256" key="1">
    <source>
        <dbReference type="SAM" id="Phobius"/>
    </source>
</evidence>
<accession>A0ABQ5EWB1</accession>
<reference evidence="2" key="2">
    <citation type="submission" date="2022-01" db="EMBL/GenBank/DDBJ databases">
        <authorList>
            <person name="Yamashiro T."/>
            <person name="Shiraishi A."/>
            <person name="Satake H."/>
            <person name="Nakayama K."/>
        </authorList>
    </citation>
    <scope>NUCLEOTIDE SEQUENCE</scope>
</reference>
<protein>
    <recommendedName>
        <fullName evidence="4">Palmitoyltransferase</fullName>
    </recommendedName>
</protein>
<keyword evidence="1" id="KW-0812">Transmembrane</keyword>
<keyword evidence="1" id="KW-0472">Membrane</keyword>
<evidence type="ECO:0000313" key="3">
    <source>
        <dbReference type="Proteomes" id="UP001151760"/>
    </source>
</evidence>
<organism evidence="2 3">
    <name type="scientific">Tanacetum coccineum</name>
    <dbReference type="NCBI Taxonomy" id="301880"/>
    <lineage>
        <taxon>Eukaryota</taxon>
        <taxon>Viridiplantae</taxon>
        <taxon>Streptophyta</taxon>
        <taxon>Embryophyta</taxon>
        <taxon>Tracheophyta</taxon>
        <taxon>Spermatophyta</taxon>
        <taxon>Magnoliopsida</taxon>
        <taxon>eudicotyledons</taxon>
        <taxon>Gunneridae</taxon>
        <taxon>Pentapetalae</taxon>
        <taxon>asterids</taxon>
        <taxon>campanulids</taxon>
        <taxon>Asterales</taxon>
        <taxon>Asteraceae</taxon>
        <taxon>Asteroideae</taxon>
        <taxon>Anthemideae</taxon>
        <taxon>Anthemidinae</taxon>
        <taxon>Tanacetum</taxon>
    </lineage>
</organism>
<keyword evidence="3" id="KW-1185">Reference proteome</keyword>
<comment type="caution">
    <text evidence="2">The sequence shown here is derived from an EMBL/GenBank/DDBJ whole genome shotgun (WGS) entry which is preliminary data.</text>
</comment>
<evidence type="ECO:0000313" key="2">
    <source>
        <dbReference type="EMBL" id="GJT54762.1"/>
    </source>
</evidence>
<evidence type="ECO:0008006" key="4">
    <source>
        <dbReference type="Google" id="ProtNLM"/>
    </source>
</evidence>
<dbReference type="SUPFAM" id="SSF57889">
    <property type="entry name" value="Cysteine-rich domain"/>
    <property type="match status" value="1"/>
</dbReference>
<dbReference type="PANTHER" id="PTHR47841:SF15">
    <property type="entry name" value="CHROMATIN REGULATOR PHD FAMILY"/>
    <property type="match status" value="1"/>
</dbReference>
<dbReference type="Proteomes" id="UP001151760">
    <property type="component" value="Unassembled WGS sequence"/>
</dbReference>